<dbReference type="AlphaFoldDB" id="X0TWP7"/>
<protein>
    <submittedName>
        <fullName evidence="1">Uncharacterized protein</fullName>
    </submittedName>
</protein>
<accession>X0TWP7</accession>
<reference evidence="1" key="1">
    <citation type="journal article" date="2014" name="Front. Microbiol.">
        <title>High frequency of phylogenetically diverse reductive dehalogenase-homologous genes in deep subseafloor sedimentary metagenomes.</title>
        <authorList>
            <person name="Kawai M."/>
            <person name="Futagami T."/>
            <person name="Toyoda A."/>
            <person name="Takaki Y."/>
            <person name="Nishi S."/>
            <person name="Hori S."/>
            <person name="Arai W."/>
            <person name="Tsubouchi T."/>
            <person name="Morono Y."/>
            <person name="Uchiyama I."/>
            <person name="Ito T."/>
            <person name="Fujiyama A."/>
            <person name="Inagaki F."/>
            <person name="Takami H."/>
        </authorList>
    </citation>
    <scope>NUCLEOTIDE SEQUENCE</scope>
    <source>
        <strain evidence="1">Expedition CK06-06</strain>
    </source>
</reference>
<comment type="caution">
    <text evidence="1">The sequence shown here is derived from an EMBL/GenBank/DDBJ whole genome shotgun (WGS) entry which is preliminary data.</text>
</comment>
<gene>
    <name evidence="1" type="ORF">S01H1_21810</name>
</gene>
<proteinExistence type="predicted"/>
<name>X0TWP7_9ZZZZ</name>
<feature type="non-terminal residue" evidence="1">
    <location>
        <position position="1"/>
    </location>
</feature>
<sequence length="147" mass="15910">TRTTTEDARVSKYHIWVNASGSMGAFKLQNLGGKDILIDKVVIRGVSCSWADVAYYRVQELDDVTGDFVLNYSLADDAFNATIGAISPADWITDGDSDIPMRSGETILFSVANPTNIGLDDIGTPISITVFTNNAQWIIETNVESAS</sequence>
<organism evidence="1">
    <name type="scientific">marine sediment metagenome</name>
    <dbReference type="NCBI Taxonomy" id="412755"/>
    <lineage>
        <taxon>unclassified sequences</taxon>
        <taxon>metagenomes</taxon>
        <taxon>ecological metagenomes</taxon>
    </lineage>
</organism>
<evidence type="ECO:0000313" key="1">
    <source>
        <dbReference type="EMBL" id="GAF97704.1"/>
    </source>
</evidence>
<dbReference type="EMBL" id="BARS01012169">
    <property type="protein sequence ID" value="GAF97704.1"/>
    <property type="molecule type" value="Genomic_DNA"/>
</dbReference>